<dbReference type="eggNOG" id="ENOG5032SSN">
    <property type="taxonomic scope" value="Bacteria"/>
</dbReference>
<evidence type="ECO:0000313" key="1">
    <source>
        <dbReference type="EMBL" id="CDF86170.1"/>
    </source>
</evidence>
<dbReference type="Proteomes" id="UP000025241">
    <property type="component" value="Chromosome I"/>
</dbReference>
<dbReference type="InterPro" id="IPR012933">
    <property type="entry name" value="HicA_mRNA_interferase"/>
</dbReference>
<evidence type="ECO:0000313" key="2">
    <source>
        <dbReference type="Proteomes" id="UP000025241"/>
    </source>
</evidence>
<proteinExistence type="predicted"/>
<dbReference type="GO" id="GO:0003729">
    <property type="term" value="F:mRNA binding"/>
    <property type="evidence" value="ECO:0007669"/>
    <property type="project" value="InterPro"/>
</dbReference>
<name>A0A024HMA1_PSEKB</name>
<dbReference type="AlphaFoldDB" id="A0A024HMA1"/>
<dbReference type="RefSeq" id="WP_043255111.1">
    <property type="nucleotide sequence ID" value="NZ_HG322950.1"/>
</dbReference>
<gene>
    <name evidence="1" type="ORF">PKB_4850</name>
</gene>
<evidence type="ECO:0008006" key="3">
    <source>
        <dbReference type="Google" id="ProtNLM"/>
    </source>
</evidence>
<dbReference type="HOGENOM" id="CLU_164851_0_0_6"/>
<dbReference type="KEGG" id="pkc:PKB_4850"/>
<accession>A0A024HMA1</accession>
<dbReference type="Pfam" id="PF07927">
    <property type="entry name" value="HicA_toxin"/>
    <property type="match status" value="1"/>
</dbReference>
<dbReference type="PATRIC" id="fig|1301098.3.peg.4837"/>
<keyword evidence="2" id="KW-1185">Reference proteome</keyword>
<organism evidence="1 2">
    <name type="scientific">Pseudomonas knackmussii (strain DSM 6978 / CCUG 54928 / LMG 23759 / B13)</name>
    <dbReference type="NCBI Taxonomy" id="1301098"/>
    <lineage>
        <taxon>Bacteria</taxon>
        <taxon>Pseudomonadati</taxon>
        <taxon>Pseudomonadota</taxon>
        <taxon>Gammaproteobacteria</taxon>
        <taxon>Pseudomonadales</taxon>
        <taxon>Pseudomonadaceae</taxon>
        <taxon>Pseudomonas</taxon>
    </lineage>
</organism>
<dbReference type="STRING" id="1301098.PKB_4850"/>
<reference evidence="1 2" key="1">
    <citation type="submission" date="2013-03" db="EMBL/GenBank/DDBJ databases">
        <authorList>
            <person name="Linke B."/>
        </authorList>
    </citation>
    <scope>NUCLEOTIDE SEQUENCE [LARGE SCALE GENOMIC DNA]</scope>
    <source>
        <strain evidence="1 2">B13</strain>
    </source>
</reference>
<dbReference type="OrthoDB" id="73001at2"/>
<dbReference type="EMBL" id="HG322950">
    <property type="protein sequence ID" value="CDF86170.1"/>
    <property type="molecule type" value="Genomic_DNA"/>
</dbReference>
<protein>
    <recommendedName>
        <fullName evidence="3">HicA protein</fullName>
    </recommendedName>
</protein>
<sequence length="84" mass="9754">MNSRQRSTWELLYATPTPNHLEWFRIEALLLYLGARKIEGNGSRVRFELNGVIASFHRPHPGKEAKPYQVRDARTFLERAGYAP</sequence>
<reference evidence="1 2" key="2">
    <citation type="submission" date="2014-05" db="EMBL/GenBank/DDBJ databases">
        <title>Genome sequence of the 3-chlorobenzoate degrading bacterium Pseudomonas knackmussii B13 shows multiple evidence for horizontal gene transfer.</title>
        <authorList>
            <person name="Miyazaki R."/>
            <person name="Bertelli C."/>
            <person name="Falquet L."/>
            <person name="Robinson-Rechavi M."/>
            <person name="Gharib W."/>
            <person name="Roy S."/>
            <person name="Van der Meer J.R."/>
        </authorList>
    </citation>
    <scope>NUCLEOTIDE SEQUENCE [LARGE SCALE GENOMIC DNA]</scope>
    <source>
        <strain evidence="1 2">B13</strain>
    </source>
</reference>